<dbReference type="Proteomes" id="UP001220610">
    <property type="component" value="Chromosome"/>
</dbReference>
<dbReference type="InterPro" id="IPR024185">
    <property type="entry name" value="FTHF_cligase-like_sf"/>
</dbReference>
<dbReference type="EMBL" id="CP119311">
    <property type="protein sequence ID" value="WEK33701.1"/>
    <property type="molecule type" value="Genomic_DNA"/>
</dbReference>
<proteinExistence type="predicted"/>
<evidence type="ECO:0000259" key="1">
    <source>
        <dbReference type="Pfam" id="PF02589"/>
    </source>
</evidence>
<protein>
    <submittedName>
        <fullName evidence="2">LUD domain-containing protein</fullName>
    </submittedName>
</protein>
<gene>
    <name evidence="2" type="ORF">P0Y53_14510</name>
</gene>
<name>A0AAJ5WKT2_9BACT</name>
<dbReference type="PANTHER" id="PTHR43682:SF1">
    <property type="entry name" value="LACTATE UTILIZATION PROTEIN C"/>
    <property type="match status" value="1"/>
</dbReference>
<dbReference type="InterPro" id="IPR037171">
    <property type="entry name" value="NagB/RpiA_transferase-like"/>
</dbReference>
<evidence type="ECO:0000313" key="3">
    <source>
        <dbReference type="Proteomes" id="UP001220610"/>
    </source>
</evidence>
<dbReference type="Gene3D" id="3.40.50.10420">
    <property type="entry name" value="NagB/RpiA/CoA transferase-like"/>
    <property type="match status" value="1"/>
</dbReference>
<dbReference type="SUPFAM" id="SSF100950">
    <property type="entry name" value="NagB/RpiA/CoA transferase-like"/>
    <property type="match status" value="1"/>
</dbReference>
<dbReference type="Pfam" id="PF02589">
    <property type="entry name" value="LUD_dom"/>
    <property type="match status" value="1"/>
</dbReference>
<dbReference type="PANTHER" id="PTHR43682">
    <property type="entry name" value="LACTATE UTILIZATION PROTEIN C"/>
    <property type="match status" value="1"/>
</dbReference>
<reference evidence="2" key="1">
    <citation type="submission" date="2023-03" db="EMBL/GenBank/DDBJ databases">
        <title>Andean soil-derived lignocellulolytic bacterial consortium as a source of novel taxa and putative plastic-active enzymes.</title>
        <authorList>
            <person name="Diaz-Garcia L."/>
            <person name="Chuvochina M."/>
            <person name="Feuerriegel G."/>
            <person name="Bunk B."/>
            <person name="Sproer C."/>
            <person name="Streit W.R."/>
            <person name="Rodriguez L.M."/>
            <person name="Overmann J."/>
            <person name="Jimenez D.J."/>
        </authorList>
    </citation>
    <scope>NUCLEOTIDE SEQUENCE</scope>
    <source>
        <strain evidence="2">MAG 7</strain>
    </source>
</reference>
<accession>A0AAJ5WKT2</accession>
<sequence>MSREKILAAVKANQPAPTELPAEIGFPAPQQDLVVNFISAVQKAGGDVIEVADINYIPGLLADLLPQRTRILNTVNDTPNRYRQYLSQPALLELVVMKGQFGVAENGAIWLTEAEYGQRVLPFIAQHLALVISRQHLVANMHQAYQVIGQDLAGFGVFIAGPSKTADIEQSLVIGAHGARSLLVFLTDN</sequence>
<evidence type="ECO:0000313" key="2">
    <source>
        <dbReference type="EMBL" id="WEK33701.1"/>
    </source>
</evidence>
<dbReference type="InterPro" id="IPR003741">
    <property type="entry name" value="LUD_dom"/>
</dbReference>
<dbReference type="AlphaFoldDB" id="A0AAJ5WKT2"/>
<organism evidence="2 3">
    <name type="scientific">Candidatus Pseudobacter hemicellulosilyticus</name>
    <dbReference type="NCBI Taxonomy" id="3121375"/>
    <lineage>
        <taxon>Bacteria</taxon>
        <taxon>Pseudomonadati</taxon>
        <taxon>Bacteroidota</taxon>
        <taxon>Chitinophagia</taxon>
        <taxon>Chitinophagales</taxon>
        <taxon>Chitinophagaceae</taxon>
        <taxon>Pseudobacter</taxon>
    </lineage>
</organism>
<feature type="domain" description="LUD" evidence="1">
    <location>
        <begin position="96"/>
        <end position="186"/>
    </location>
</feature>